<dbReference type="InterPro" id="IPR036412">
    <property type="entry name" value="HAD-like_sf"/>
</dbReference>
<proteinExistence type="inferred from homology"/>
<dbReference type="PRINTS" id="PR00413">
    <property type="entry name" value="HADHALOGNASE"/>
</dbReference>
<reference evidence="4" key="1">
    <citation type="journal article" date="2021" name="PeerJ">
        <title>Extensive microbial diversity within the chicken gut microbiome revealed by metagenomics and culture.</title>
        <authorList>
            <person name="Gilroy R."/>
            <person name="Ravi A."/>
            <person name="Getino M."/>
            <person name="Pursley I."/>
            <person name="Horton D.L."/>
            <person name="Alikhan N.F."/>
            <person name="Baker D."/>
            <person name="Gharbi K."/>
            <person name="Hall N."/>
            <person name="Watson M."/>
            <person name="Adriaenssens E.M."/>
            <person name="Foster-Nyarko E."/>
            <person name="Jarju S."/>
            <person name="Secka A."/>
            <person name="Antonio M."/>
            <person name="Oren A."/>
            <person name="Chaudhuri R.R."/>
            <person name="La Ragione R."/>
            <person name="Hildebrand F."/>
            <person name="Pallen M.J."/>
        </authorList>
    </citation>
    <scope>NUCLEOTIDE SEQUENCE</scope>
    <source>
        <strain evidence="4">ChiW19-6364</strain>
    </source>
</reference>
<dbReference type="Proteomes" id="UP000823850">
    <property type="component" value="Unassembled WGS sequence"/>
</dbReference>
<dbReference type="AlphaFoldDB" id="A0A9D2U5V7"/>
<dbReference type="SFLD" id="SFLDG01129">
    <property type="entry name" value="C1.5:_HAD__Beta-PGM__Phosphata"/>
    <property type="match status" value="1"/>
</dbReference>
<dbReference type="EMBL" id="DWUX01000137">
    <property type="protein sequence ID" value="HJD39888.1"/>
    <property type="molecule type" value="Genomic_DNA"/>
</dbReference>
<gene>
    <name evidence="4" type="ORF">H9913_07645</name>
</gene>
<dbReference type="InterPro" id="IPR041492">
    <property type="entry name" value="HAD_2"/>
</dbReference>
<dbReference type="SUPFAM" id="SSF56784">
    <property type="entry name" value="HAD-like"/>
    <property type="match status" value="1"/>
</dbReference>
<reference evidence="4" key="2">
    <citation type="submission" date="2021-04" db="EMBL/GenBank/DDBJ databases">
        <authorList>
            <person name="Gilroy R."/>
        </authorList>
    </citation>
    <scope>NUCLEOTIDE SEQUENCE</scope>
    <source>
        <strain evidence="4">ChiW19-6364</strain>
    </source>
</reference>
<dbReference type="SFLD" id="SFLDG01135">
    <property type="entry name" value="C1.5.6:_HAD__Beta-PGM__Phospha"/>
    <property type="match status" value="1"/>
</dbReference>
<evidence type="ECO:0000313" key="4">
    <source>
        <dbReference type="EMBL" id="HJD39888.1"/>
    </source>
</evidence>
<accession>A0A9D2U5V7</accession>
<dbReference type="PANTHER" id="PTHR18901:SF38">
    <property type="entry name" value="PSEUDOURIDINE-5'-PHOSPHATASE"/>
    <property type="match status" value="1"/>
</dbReference>
<dbReference type="InterPro" id="IPR023198">
    <property type="entry name" value="PGP-like_dom2"/>
</dbReference>
<dbReference type="InterPro" id="IPR023214">
    <property type="entry name" value="HAD_sf"/>
</dbReference>
<sequence>MLENRKAVIFDLDGTLVDSMWMWREIDIEFLSGKGIVIPEDIQDFQDELEGMGFTETAVFFKKRFRIPDSIEDIKNTWILMAEDKYSTQVPLKPGAGELLDMLKKRNFQIGISSSNSTELIRTVLKAHEIEDYFGCITTCCQVPAGKPAPDVYLETAKGLGIAPEDCLVFEDVPMGILAGKRAGMKVCAVDDKFSRNQEKEKRKLADWYIQDYYEVLRECL</sequence>
<keyword evidence="3" id="KW-0378">Hydrolase</keyword>
<dbReference type="GO" id="GO:0016791">
    <property type="term" value="F:phosphatase activity"/>
    <property type="evidence" value="ECO:0007669"/>
    <property type="project" value="TreeGrafter"/>
</dbReference>
<organism evidence="4 5">
    <name type="scientific">Candidatus Blautia stercoripullorum</name>
    <dbReference type="NCBI Taxonomy" id="2838502"/>
    <lineage>
        <taxon>Bacteria</taxon>
        <taxon>Bacillati</taxon>
        <taxon>Bacillota</taxon>
        <taxon>Clostridia</taxon>
        <taxon>Lachnospirales</taxon>
        <taxon>Lachnospiraceae</taxon>
        <taxon>Blautia</taxon>
    </lineage>
</organism>
<evidence type="ECO:0000256" key="3">
    <source>
        <dbReference type="ARBA" id="ARBA00022801"/>
    </source>
</evidence>
<dbReference type="Gene3D" id="1.10.150.240">
    <property type="entry name" value="Putative phosphatase, domain 2"/>
    <property type="match status" value="1"/>
</dbReference>
<dbReference type="InterPro" id="IPR006439">
    <property type="entry name" value="HAD-SF_hydro_IA"/>
</dbReference>
<comment type="similarity">
    <text evidence="1">Belongs to the HAD-like hydrolase superfamily. CbbY/CbbZ/Gph/YieH family.</text>
</comment>
<evidence type="ECO:0000313" key="5">
    <source>
        <dbReference type="Proteomes" id="UP000823850"/>
    </source>
</evidence>
<dbReference type="SFLD" id="SFLDS00003">
    <property type="entry name" value="Haloacid_Dehalogenase"/>
    <property type="match status" value="1"/>
</dbReference>
<dbReference type="PANTHER" id="PTHR18901">
    <property type="entry name" value="2-DEOXYGLUCOSE-6-PHOSPHATE PHOSPHATASE 2"/>
    <property type="match status" value="1"/>
</dbReference>
<dbReference type="Gene3D" id="3.40.50.1000">
    <property type="entry name" value="HAD superfamily/HAD-like"/>
    <property type="match status" value="1"/>
</dbReference>
<keyword evidence="2" id="KW-0479">Metal-binding</keyword>
<dbReference type="GO" id="GO:0046872">
    <property type="term" value="F:metal ion binding"/>
    <property type="evidence" value="ECO:0007669"/>
    <property type="project" value="UniProtKB-KW"/>
</dbReference>
<evidence type="ECO:0000256" key="2">
    <source>
        <dbReference type="ARBA" id="ARBA00022723"/>
    </source>
</evidence>
<dbReference type="NCBIfam" id="TIGR01509">
    <property type="entry name" value="HAD-SF-IA-v3"/>
    <property type="match status" value="1"/>
</dbReference>
<dbReference type="FunFam" id="3.40.50.1000:FF:000036">
    <property type="entry name" value="HAD family hydrolase"/>
    <property type="match status" value="1"/>
</dbReference>
<protein>
    <submittedName>
        <fullName evidence="4">HAD family phosphatase</fullName>
    </submittedName>
</protein>
<comment type="caution">
    <text evidence="4">The sequence shown here is derived from an EMBL/GenBank/DDBJ whole genome shotgun (WGS) entry which is preliminary data.</text>
</comment>
<evidence type="ECO:0000256" key="1">
    <source>
        <dbReference type="ARBA" id="ARBA00006171"/>
    </source>
</evidence>
<dbReference type="Pfam" id="PF13419">
    <property type="entry name" value="HAD_2"/>
    <property type="match status" value="1"/>
</dbReference>
<name>A0A9D2U5V7_9FIRM</name>